<comment type="caution">
    <text evidence="1">The sequence shown here is derived from an EMBL/GenBank/DDBJ whole genome shotgun (WGS) entry which is preliminary data.</text>
</comment>
<proteinExistence type="predicted"/>
<gene>
    <name evidence="1" type="ORF">CYCCA115_LOCUS18360</name>
</gene>
<dbReference type="Proteomes" id="UP001295423">
    <property type="component" value="Unassembled WGS sequence"/>
</dbReference>
<sequence>MWILELRVSGHETKQKKSKWFTVGSAWEEEGTFFILLQYGQSALPSNNNTWVGGKNVERMTSRGNFLDSFMSAVDDLTLLF</sequence>
<keyword evidence="2" id="KW-1185">Reference proteome</keyword>
<dbReference type="AlphaFoldDB" id="A0AAD2PWB6"/>
<organism evidence="1 2">
    <name type="scientific">Cylindrotheca closterium</name>
    <dbReference type="NCBI Taxonomy" id="2856"/>
    <lineage>
        <taxon>Eukaryota</taxon>
        <taxon>Sar</taxon>
        <taxon>Stramenopiles</taxon>
        <taxon>Ochrophyta</taxon>
        <taxon>Bacillariophyta</taxon>
        <taxon>Bacillariophyceae</taxon>
        <taxon>Bacillariophycidae</taxon>
        <taxon>Bacillariales</taxon>
        <taxon>Bacillariaceae</taxon>
        <taxon>Cylindrotheca</taxon>
    </lineage>
</organism>
<evidence type="ECO:0000313" key="2">
    <source>
        <dbReference type="Proteomes" id="UP001295423"/>
    </source>
</evidence>
<protein>
    <submittedName>
        <fullName evidence="1">Uncharacterized protein</fullName>
    </submittedName>
</protein>
<accession>A0AAD2PWB6</accession>
<reference evidence="1" key="1">
    <citation type="submission" date="2023-08" db="EMBL/GenBank/DDBJ databases">
        <authorList>
            <person name="Audoor S."/>
            <person name="Bilcke G."/>
        </authorList>
    </citation>
    <scope>NUCLEOTIDE SEQUENCE</scope>
</reference>
<evidence type="ECO:0000313" key="1">
    <source>
        <dbReference type="EMBL" id="CAJ1959943.1"/>
    </source>
</evidence>
<name>A0AAD2PWB6_9STRA</name>
<dbReference type="EMBL" id="CAKOGP040002036">
    <property type="protein sequence ID" value="CAJ1959943.1"/>
    <property type="molecule type" value="Genomic_DNA"/>
</dbReference>